<keyword evidence="2" id="KW-1185">Reference proteome</keyword>
<organism evidence="1 2">
    <name type="scientific">Bauhinia variegata</name>
    <name type="common">Purple orchid tree</name>
    <name type="synonym">Phanera variegata</name>
    <dbReference type="NCBI Taxonomy" id="167791"/>
    <lineage>
        <taxon>Eukaryota</taxon>
        <taxon>Viridiplantae</taxon>
        <taxon>Streptophyta</taxon>
        <taxon>Embryophyta</taxon>
        <taxon>Tracheophyta</taxon>
        <taxon>Spermatophyta</taxon>
        <taxon>Magnoliopsida</taxon>
        <taxon>eudicotyledons</taxon>
        <taxon>Gunneridae</taxon>
        <taxon>Pentapetalae</taxon>
        <taxon>rosids</taxon>
        <taxon>fabids</taxon>
        <taxon>Fabales</taxon>
        <taxon>Fabaceae</taxon>
        <taxon>Cercidoideae</taxon>
        <taxon>Cercideae</taxon>
        <taxon>Bauhiniinae</taxon>
        <taxon>Bauhinia</taxon>
    </lineage>
</organism>
<evidence type="ECO:0000313" key="1">
    <source>
        <dbReference type="EMBL" id="KAI4332691.1"/>
    </source>
</evidence>
<sequence length="107" mass="12024">MASYRFKVILKALLFFVLLLTATTEATRRISDVMERRLASQPPCRKLSGALGPKQVIARNDAASSEQDSNGKDRRLATQPPCRKLRALAEEPVHAKAYDNPRCHNYL</sequence>
<comment type="caution">
    <text evidence="1">The sequence shown here is derived from an EMBL/GenBank/DDBJ whole genome shotgun (WGS) entry which is preliminary data.</text>
</comment>
<reference evidence="1 2" key="1">
    <citation type="journal article" date="2022" name="DNA Res.">
        <title>Chromosomal-level genome assembly of the orchid tree Bauhinia variegata (Leguminosae; Cercidoideae) supports the allotetraploid origin hypothesis of Bauhinia.</title>
        <authorList>
            <person name="Zhong Y."/>
            <person name="Chen Y."/>
            <person name="Zheng D."/>
            <person name="Pang J."/>
            <person name="Liu Y."/>
            <person name="Luo S."/>
            <person name="Meng S."/>
            <person name="Qian L."/>
            <person name="Wei D."/>
            <person name="Dai S."/>
            <person name="Zhou R."/>
        </authorList>
    </citation>
    <scope>NUCLEOTIDE SEQUENCE [LARGE SCALE GENOMIC DNA]</scope>
    <source>
        <strain evidence="1">BV-YZ2020</strain>
    </source>
</reference>
<evidence type="ECO:0000313" key="2">
    <source>
        <dbReference type="Proteomes" id="UP000828941"/>
    </source>
</evidence>
<accession>A0ACB9N8Y9</accession>
<gene>
    <name evidence="1" type="ORF">L6164_017579</name>
</gene>
<dbReference type="EMBL" id="CM039432">
    <property type="protein sequence ID" value="KAI4332691.1"/>
    <property type="molecule type" value="Genomic_DNA"/>
</dbReference>
<dbReference type="Proteomes" id="UP000828941">
    <property type="component" value="Chromosome 7"/>
</dbReference>
<proteinExistence type="predicted"/>
<protein>
    <submittedName>
        <fullName evidence="1">Uncharacterized protein</fullName>
    </submittedName>
</protein>
<name>A0ACB9N8Y9_BAUVA</name>